<reference evidence="2" key="1">
    <citation type="submission" date="2021-02" db="EMBL/GenBank/DDBJ databases">
        <authorList>
            <person name="Nowell W R."/>
        </authorList>
    </citation>
    <scope>NUCLEOTIDE SEQUENCE</scope>
</reference>
<feature type="non-terminal residue" evidence="2">
    <location>
        <position position="1"/>
    </location>
</feature>
<feature type="region of interest" description="Disordered" evidence="1">
    <location>
        <begin position="1"/>
        <end position="30"/>
    </location>
</feature>
<evidence type="ECO:0000313" key="3">
    <source>
        <dbReference type="Proteomes" id="UP000676336"/>
    </source>
</evidence>
<protein>
    <submittedName>
        <fullName evidence="2">Uncharacterized protein</fullName>
    </submittedName>
</protein>
<dbReference type="EMBL" id="CAJOBI010222280">
    <property type="protein sequence ID" value="CAF5044454.1"/>
    <property type="molecule type" value="Genomic_DNA"/>
</dbReference>
<dbReference type="Proteomes" id="UP000676336">
    <property type="component" value="Unassembled WGS sequence"/>
</dbReference>
<accession>A0A8S3EAZ6</accession>
<proteinExistence type="predicted"/>
<comment type="caution">
    <text evidence="2">The sequence shown here is derived from an EMBL/GenBank/DDBJ whole genome shotgun (WGS) entry which is preliminary data.</text>
</comment>
<sequence>IKVTPPNIGRKIAMMSPNSNGKASSSKRRRVIQKYHNPKEKTTKIMDYS</sequence>
<evidence type="ECO:0000313" key="2">
    <source>
        <dbReference type="EMBL" id="CAF5044454.1"/>
    </source>
</evidence>
<gene>
    <name evidence="2" type="ORF">SMN809_LOCUS58830</name>
</gene>
<name>A0A8S3EAZ6_9BILA</name>
<evidence type="ECO:0000256" key="1">
    <source>
        <dbReference type="SAM" id="MobiDB-lite"/>
    </source>
</evidence>
<dbReference type="AlphaFoldDB" id="A0A8S3EAZ6"/>
<organism evidence="2 3">
    <name type="scientific">Rotaria magnacalcarata</name>
    <dbReference type="NCBI Taxonomy" id="392030"/>
    <lineage>
        <taxon>Eukaryota</taxon>
        <taxon>Metazoa</taxon>
        <taxon>Spiralia</taxon>
        <taxon>Gnathifera</taxon>
        <taxon>Rotifera</taxon>
        <taxon>Eurotatoria</taxon>
        <taxon>Bdelloidea</taxon>
        <taxon>Philodinida</taxon>
        <taxon>Philodinidae</taxon>
        <taxon>Rotaria</taxon>
    </lineage>
</organism>